<feature type="compositionally biased region" description="Basic and acidic residues" evidence="1">
    <location>
        <begin position="205"/>
        <end position="221"/>
    </location>
</feature>
<sequence>MILFGILSDDSRFLRKAFRKHESISKKYLSKKVSTFFFFGDLDVNFVVIVFDPNSEWRSVQRKRTPNHVEDHLRTGIDRLAWSHSRSSKAVPVQKTGTSQDPRPPPRMDLASYQPMVSQMKKWGISNVRSSSEIIPNESGAGENLQKLGNETSLGHSPRTQGRNSIQKWREGRCAKETLLQSSTNRHEVHLPVGKRHMGPQNPEDWSRPRSAARDRSKKDGLTTGVQGTSDPGQPSMKKWYNHKTDVESSVSLALGFSPIPAPSKSDSGFLQKQRAARELDSGQLPSGRIRNPNRVPAKNLKDRGFQGIPAPKAHAARILQEDPQRVFSTPTLRLLAQYSSAL</sequence>
<feature type="region of interest" description="Disordered" evidence="1">
    <location>
        <begin position="278"/>
        <end position="306"/>
    </location>
</feature>
<proteinExistence type="predicted"/>
<feature type="compositionally biased region" description="Polar residues" evidence="1">
    <location>
        <begin position="224"/>
        <end position="233"/>
    </location>
</feature>
<feature type="compositionally biased region" description="Polar residues" evidence="1">
    <location>
        <begin position="147"/>
        <end position="167"/>
    </location>
</feature>
<evidence type="ECO:0000313" key="3">
    <source>
        <dbReference type="Proteomes" id="UP000712600"/>
    </source>
</evidence>
<evidence type="ECO:0000313" key="2">
    <source>
        <dbReference type="EMBL" id="KAF3583450.1"/>
    </source>
</evidence>
<gene>
    <name evidence="2" type="ORF">F2Q69_00029417</name>
</gene>
<organism evidence="2 3">
    <name type="scientific">Brassica cretica</name>
    <name type="common">Mustard</name>
    <dbReference type="NCBI Taxonomy" id="69181"/>
    <lineage>
        <taxon>Eukaryota</taxon>
        <taxon>Viridiplantae</taxon>
        <taxon>Streptophyta</taxon>
        <taxon>Embryophyta</taxon>
        <taxon>Tracheophyta</taxon>
        <taxon>Spermatophyta</taxon>
        <taxon>Magnoliopsida</taxon>
        <taxon>eudicotyledons</taxon>
        <taxon>Gunneridae</taxon>
        <taxon>Pentapetalae</taxon>
        <taxon>rosids</taxon>
        <taxon>malvids</taxon>
        <taxon>Brassicales</taxon>
        <taxon>Brassicaceae</taxon>
        <taxon>Brassiceae</taxon>
        <taxon>Brassica</taxon>
    </lineage>
</organism>
<reference evidence="2" key="1">
    <citation type="submission" date="2019-12" db="EMBL/GenBank/DDBJ databases">
        <title>Genome sequencing and annotation of Brassica cretica.</title>
        <authorList>
            <person name="Studholme D.J."/>
            <person name="Sarris P."/>
        </authorList>
    </citation>
    <scope>NUCLEOTIDE SEQUENCE</scope>
    <source>
        <strain evidence="2">PFS-109/04</strain>
        <tissue evidence="2">Leaf</tissue>
    </source>
</reference>
<evidence type="ECO:0000256" key="1">
    <source>
        <dbReference type="SAM" id="MobiDB-lite"/>
    </source>
</evidence>
<feature type="region of interest" description="Disordered" evidence="1">
    <location>
        <begin position="134"/>
        <end position="240"/>
    </location>
</feature>
<dbReference type="AlphaFoldDB" id="A0A8S9RRV7"/>
<protein>
    <submittedName>
        <fullName evidence="2">Uncharacterized protein</fullName>
    </submittedName>
</protein>
<accession>A0A8S9RRV7</accession>
<name>A0A8S9RRV7_BRACR</name>
<feature type="region of interest" description="Disordered" evidence="1">
    <location>
        <begin position="84"/>
        <end position="107"/>
    </location>
</feature>
<dbReference type="Proteomes" id="UP000712600">
    <property type="component" value="Unassembled WGS sequence"/>
</dbReference>
<dbReference type="EMBL" id="QGKX02000088">
    <property type="protein sequence ID" value="KAF3583450.1"/>
    <property type="molecule type" value="Genomic_DNA"/>
</dbReference>
<comment type="caution">
    <text evidence="2">The sequence shown here is derived from an EMBL/GenBank/DDBJ whole genome shotgun (WGS) entry which is preliminary data.</text>
</comment>